<gene>
    <name evidence="10" type="ORF">TRITD_7Av1G204400</name>
</gene>
<evidence type="ECO:0000256" key="5">
    <source>
        <dbReference type="ARBA" id="ARBA00022840"/>
    </source>
</evidence>
<keyword evidence="6 8" id="KW-1133">Transmembrane helix</keyword>
<accession>A0A9R0ZHC3</accession>
<dbReference type="EMBL" id="LT934123">
    <property type="protein sequence ID" value="VAI78003.1"/>
    <property type="molecule type" value="Genomic_DNA"/>
</dbReference>
<feature type="transmembrane region" description="Helical" evidence="8">
    <location>
        <begin position="553"/>
        <end position="571"/>
    </location>
</feature>
<dbReference type="Gene3D" id="3.40.50.300">
    <property type="entry name" value="P-loop containing nucleotide triphosphate hydrolases"/>
    <property type="match status" value="1"/>
</dbReference>
<evidence type="ECO:0000313" key="11">
    <source>
        <dbReference type="Proteomes" id="UP000324705"/>
    </source>
</evidence>
<evidence type="ECO:0000259" key="9">
    <source>
        <dbReference type="PROSITE" id="PS50893"/>
    </source>
</evidence>
<dbReference type="SMART" id="SM00382">
    <property type="entry name" value="AAA"/>
    <property type="match status" value="1"/>
</dbReference>
<feature type="domain" description="ABC transporter" evidence="9">
    <location>
        <begin position="42"/>
        <end position="283"/>
    </location>
</feature>
<dbReference type="AlphaFoldDB" id="A0A9R0ZHC3"/>
<evidence type="ECO:0000256" key="2">
    <source>
        <dbReference type="ARBA" id="ARBA00022448"/>
    </source>
</evidence>
<feature type="transmembrane region" description="Helical" evidence="8">
    <location>
        <begin position="517"/>
        <end position="541"/>
    </location>
</feature>
<dbReference type="InterPro" id="IPR050352">
    <property type="entry name" value="ABCG_transporters"/>
</dbReference>
<keyword evidence="3 8" id="KW-0812">Transmembrane</keyword>
<dbReference type="InterPro" id="IPR013525">
    <property type="entry name" value="ABC2_TM"/>
</dbReference>
<evidence type="ECO:0000256" key="7">
    <source>
        <dbReference type="ARBA" id="ARBA00023136"/>
    </source>
</evidence>
<feature type="transmembrane region" description="Helical" evidence="8">
    <location>
        <begin position="418"/>
        <end position="440"/>
    </location>
</feature>
<dbReference type="InterPro" id="IPR003593">
    <property type="entry name" value="AAA+_ATPase"/>
</dbReference>
<evidence type="ECO:0000313" key="10">
    <source>
        <dbReference type="EMBL" id="VAI78003.1"/>
    </source>
</evidence>
<evidence type="ECO:0000256" key="8">
    <source>
        <dbReference type="SAM" id="Phobius"/>
    </source>
</evidence>
<dbReference type="Pfam" id="PF01061">
    <property type="entry name" value="ABC2_membrane"/>
    <property type="match status" value="1"/>
</dbReference>
<proteinExistence type="predicted"/>
<feature type="transmembrane region" description="Helical" evidence="8">
    <location>
        <begin position="610"/>
        <end position="629"/>
    </location>
</feature>
<dbReference type="InterPro" id="IPR027417">
    <property type="entry name" value="P-loop_NTPase"/>
</dbReference>
<keyword evidence="11" id="KW-1185">Reference proteome</keyword>
<reference evidence="10 11" key="1">
    <citation type="submission" date="2017-09" db="EMBL/GenBank/DDBJ databases">
        <authorList>
            <consortium name="International Durum Wheat Genome Sequencing Consortium (IDWGSC)"/>
            <person name="Milanesi L."/>
        </authorList>
    </citation>
    <scope>NUCLEOTIDE SEQUENCE [LARGE SCALE GENOMIC DNA]</scope>
    <source>
        <strain evidence="11">cv. Svevo</strain>
    </source>
</reference>
<dbReference type="SUPFAM" id="SSF52540">
    <property type="entry name" value="P-loop containing nucleoside triphosphate hydrolases"/>
    <property type="match status" value="1"/>
</dbReference>
<evidence type="ECO:0000256" key="4">
    <source>
        <dbReference type="ARBA" id="ARBA00022741"/>
    </source>
</evidence>
<name>A0A9R0ZHC3_TRITD</name>
<dbReference type="Proteomes" id="UP000324705">
    <property type="component" value="Chromosome 7A"/>
</dbReference>
<dbReference type="GO" id="GO:0016020">
    <property type="term" value="C:membrane"/>
    <property type="evidence" value="ECO:0007669"/>
    <property type="project" value="UniProtKB-SubCell"/>
</dbReference>
<keyword evidence="4" id="KW-0547">Nucleotide-binding</keyword>
<dbReference type="PANTHER" id="PTHR48041">
    <property type="entry name" value="ABC TRANSPORTER G FAMILY MEMBER 28"/>
    <property type="match status" value="1"/>
</dbReference>
<dbReference type="Pfam" id="PF00005">
    <property type="entry name" value="ABC_tran"/>
    <property type="match status" value="1"/>
</dbReference>
<organism evidence="10 11">
    <name type="scientific">Triticum turgidum subsp. durum</name>
    <name type="common">Durum wheat</name>
    <name type="synonym">Triticum durum</name>
    <dbReference type="NCBI Taxonomy" id="4567"/>
    <lineage>
        <taxon>Eukaryota</taxon>
        <taxon>Viridiplantae</taxon>
        <taxon>Streptophyta</taxon>
        <taxon>Embryophyta</taxon>
        <taxon>Tracheophyta</taxon>
        <taxon>Spermatophyta</taxon>
        <taxon>Magnoliopsida</taxon>
        <taxon>Liliopsida</taxon>
        <taxon>Poales</taxon>
        <taxon>Poaceae</taxon>
        <taxon>BOP clade</taxon>
        <taxon>Pooideae</taxon>
        <taxon>Triticodae</taxon>
        <taxon>Triticeae</taxon>
        <taxon>Triticinae</taxon>
        <taxon>Triticum</taxon>
    </lineage>
</organism>
<keyword evidence="7 8" id="KW-0472">Membrane</keyword>
<dbReference type="PANTHER" id="PTHR48041:SF135">
    <property type="entry name" value="ABC TRANSPORTER G FAMILY MEMBER 26"/>
    <property type="match status" value="1"/>
</dbReference>
<feature type="transmembrane region" description="Helical" evidence="8">
    <location>
        <begin position="389"/>
        <end position="406"/>
    </location>
</feature>
<evidence type="ECO:0000256" key="6">
    <source>
        <dbReference type="ARBA" id="ARBA00022989"/>
    </source>
</evidence>
<keyword evidence="5" id="KW-0067">ATP-binding</keyword>
<protein>
    <recommendedName>
        <fullName evidence="9">ABC transporter domain-containing protein</fullName>
    </recommendedName>
</protein>
<dbReference type="InterPro" id="IPR003439">
    <property type="entry name" value="ABC_transporter-like_ATP-bd"/>
</dbReference>
<evidence type="ECO:0000256" key="1">
    <source>
        <dbReference type="ARBA" id="ARBA00004141"/>
    </source>
</evidence>
<dbReference type="Gramene" id="TRITD7Av1G204400.1">
    <property type="protein sequence ID" value="TRITD7Av1G204400.1"/>
    <property type="gene ID" value="TRITD7Av1G204400"/>
</dbReference>
<dbReference type="PROSITE" id="PS50893">
    <property type="entry name" value="ABC_TRANSPORTER_2"/>
    <property type="match status" value="1"/>
</dbReference>
<dbReference type="GO" id="GO:0140359">
    <property type="term" value="F:ABC-type transporter activity"/>
    <property type="evidence" value="ECO:0007669"/>
    <property type="project" value="InterPro"/>
</dbReference>
<comment type="subcellular location">
    <subcellularLocation>
        <location evidence="1">Membrane</location>
        <topology evidence="1">Multi-pass membrane protein</topology>
    </subcellularLocation>
</comment>
<feature type="transmembrane region" description="Helical" evidence="8">
    <location>
        <begin position="493"/>
        <end position="511"/>
    </location>
</feature>
<dbReference type="GO" id="GO:0016887">
    <property type="term" value="F:ATP hydrolysis activity"/>
    <property type="evidence" value="ECO:0007669"/>
    <property type="project" value="InterPro"/>
</dbReference>
<feature type="transmembrane region" description="Helical" evidence="8">
    <location>
        <begin position="460"/>
        <end position="486"/>
    </location>
</feature>
<dbReference type="GO" id="GO:0005524">
    <property type="term" value="F:ATP binding"/>
    <property type="evidence" value="ECO:0007669"/>
    <property type="project" value="UniProtKB-KW"/>
</dbReference>
<sequence length="637" mass="71588">MEISSEERVELSIVEHLPNNGDAGVEEDHLWPTKDGPLPIFLKFENVEYKVKLSAKNPLTAAKVAFSSHMRVDHAGSSCKHILKGIGGSVDPGEILALMGPSGSGKTTLLKILGGRLGGAVKGQITYNDTPYSPCLKRRMGFVTQDDVLFPQLTVEETLVFAAFLRLPARMSKQQKRDRVDAIIAELNLERCRHTKIGGAFVRGVSGGERKRTSIGASKLIVILQRLAKSTRRTIITTIHQPSSRMFHMFDKLLLISEGHAIYHGKARDCMHHFSSLGFTPEIPMNPAEFLLDLATGNLEDISVPGLLRDGSPAPQEFRSRVVAYLQAKYRDHAGEDQAKQPARRPGEQLRLAIRMRKDRSINWFQQFVVLSRRTFRERAADYLDKMRLAQAVGVALLLGLLWWKSQTGNEAQLRDQVGLIFYICIFWTSSSLFGSVYVFPFEKLYLVKERKADMYRLSAYYASSTLCDAVPHVVYPVLFMAILYFMADLRRTVPCFCLTLLATLLIVFTSQGTGELLGAAILSVKRAGVMASLVLMLFLLTGGYYVQHIPKFIRWLRYVSFMHYGFNLLLKAQYHGHLTYNCGSRTGCQRLQSSPSFDTVDLDGGMREVWILLAMAVAYRLLAYFCLLKRITLTPL</sequence>
<evidence type="ECO:0000256" key="3">
    <source>
        <dbReference type="ARBA" id="ARBA00022692"/>
    </source>
</evidence>
<keyword evidence="2" id="KW-0813">Transport</keyword>